<dbReference type="GO" id="GO:0001508">
    <property type="term" value="P:action potential"/>
    <property type="evidence" value="ECO:0007669"/>
    <property type="project" value="TreeGrafter"/>
</dbReference>
<evidence type="ECO:0000313" key="17">
    <source>
        <dbReference type="Proteomes" id="UP000193922"/>
    </source>
</evidence>
<dbReference type="OrthoDB" id="415460at2759"/>
<evidence type="ECO:0000256" key="7">
    <source>
        <dbReference type="ARBA" id="ARBA00022958"/>
    </source>
</evidence>
<dbReference type="PRINTS" id="PR00169">
    <property type="entry name" value="KCHANNEL"/>
</dbReference>
<dbReference type="GO" id="GO:0008076">
    <property type="term" value="C:voltage-gated potassium channel complex"/>
    <property type="evidence" value="ECO:0007669"/>
    <property type="project" value="InterPro"/>
</dbReference>
<dbReference type="PANTHER" id="PTHR11537">
    <property type="entry name" value="VOLTAGE-GATED POTASSIUM CHANNEL"/>
    <property type="match status" value="1"/>
</dbReference>
<evidence type="ECO:0000256" key="2">
    <source>
        <dbReference type="ARBA" id="ARBA00022448"/>
    </source>
</evidence>
<reference evidence="16 17" key="1">
    <citation type="submission" date="2016-07" db="EMBL/GenBank/DDBJ databases">
        <title>Pervasive Adenine N6-methylation of Active Genes in Fungi.</title>
        <authorList>
            <consortium name="DOE Joint Genome Institute"/>
            <person name="Mondo S.J."/>
            <person name="Dannebaum R.O."/>
            <person name="Kuo R.C."/>
            <person name="Labutti K."/>
            <person name="Haridas S."/>
            <person name="Kuo A."/>
            <person name="Salamov A."/>
            <person name="Ahrendt S.R."/>
            <person name="Lipzen A."/>
            <person name="Sullivan W."/>
            <person name="Andreopoulos W.B."/>
            <person name="Clum A."/>
            <person name="Lindquist E."/>
            <person name="Daum C."/>
            <person name="Ramamoorthy G.K."/>
            <person name="Gryganskyi A."/>
            <person name="Culley D."/>
            <person name="Magnuson J.K."/>
            <person name="James T.Y."/>
            <person name="O'Malley M.A."/>
            <person name="Stajich J.E."/>
            <person name="Spatafora J.W."/>
            <person name="Visel A."/>
            <person name="Grigoriev I.V."/>
        </authorList>
    </citation>
    <scope>NUCLEOTIDE SEQUENCE [LARGE SCALE GENOMIC DNA]</scope>
    <source>
        <strain evidence="16 17">ATCC 12442</strain>
    </source>
</reference>
<evidence type="ECO:0000256" key="3">
    <source>
        <dbReference type="ARBA" id="ARBA00022538"/>
    </source>
</evidence>
<feature type="signal peptide" evidence="14">
    <location>
        <begin position="1"/>
        <end position="21"/>
    </location>
</feature>
<feature type="domain" description="Ion transport" evidence="15">
    <location>
        <begin position="3"/>
        <end position="234"/>
    </location>
</feature>
<evidence type="ECO:0000256" key="1">
    <source>
        <dbReference type="ARBA" id="ARBA00004141"/>
    </source>
</evidence>
<keyword evidence="14" id="KW-0732">Signal</keyword>
<keyword evidence="3" id="KW-0633">Potassium transport</keyword>
<keyword evidence="10 13" id="KW-0472">Membrane</keyword>
<keyword evidence="5" id="KW-0631">Potassium channel</keyword>
<feature type="transmembrane region" description="Helical" evidence="13">
    <location>
        <begin position="37"/>
        <end position="54"/>
    </location>
</feature>
<dbReference type="EMBL" id="MCFD01000005">
    <property type="protein sequence ID" value="ORX70822.1"/>
    <property type="molecule type" value="Genomic_DNA"/>
</dbReference>
<keyword evidence="17" id="KW-1185">Reference proteome</keyword>
<evidence type="ECO:0000256" key="4">
    <source>
        <dbReference type="ARBA" id="ARBA00022692"/>
    </source>
</evidence>
<dbReference type="InterPro" id="IPR027359">
    <property type="entry name" value="Volt_channel_dom_sf"/>
</dbReference>
<evidence type="ECO:0000256" key="9">
    <source>
        <dbReference type="ARBA" id="ARBA00023065"/>
    </source>
</evidence>
<comment type="subcellular location">
    <subcellularLocation>
        <location evidence="1">Membrane</location>
        <topology evidence="1">Multi-pass membrane protein</topology>
    </subcellularLocation>
</comment>
<dbReference type="Proteomes" id="UP000193922">
    <property type="component" value="Unassembled WGS sequence"/>
</dbReference>
<accession>A0A1Y1WBK8</accession>
<dbReference type="PANTHER" id="PTHR11537:SF254">
    <property type="entry name" value="POTASSIUM VOLTAGE-GATED CHANNEL PROTEIN SHAB"/>
    <property type="match status" value="1"/>
</dbReference>
<keyword evidence="8 13" id="KW-1133">Transmembrane helix</keyword>
<evidence type="ECO:0000256" key="13">
    <source>
        <dbReference type="SAM" id="Phobius"/>
    </source>
</evidence>
<feature type="region of interest" description="Disordered" evidence="12">
    <location>
        <begin position="632"/>
        <end position="700"/>
    </location>
</feature>
<feature type="chain" id="PRO_5012214767" evidence="14">
    <location>
        <begin position="22"/>
        <end position="700"/>
    </location>
</feature>
<keyword evidence="9" id="KW-0406">Ion transport</keyword>
<dbReference type="AlphaFoldDB" id="A0A1Y1WBK8"/>
<evidence type="ECO:0000256" key="14">
    <source>
        <dbReference type="SAM" id="SignalP"/>
    </source>
</evidence>
<dbReference type="Gene3D" id="1.20.120.350">
    <property type="entry name" value="Voltage-gated potassium channels. Chain C"/>
    <property type="match status" value="1"/>
</dbReference>
<keyword evidence="2" id="KW-0813">Transport</keyword>
<organism evidence="16 17">
    <name type="scientific">Linderina pennispora</name>
    <dbReference type="NCBI Taxonomy" id="61395"/>
    <lineage>
        <taxon>Eukaryota</taxon>
        <taxon>Fungi</taxon>
        <taxon>Fungi incertae sedis</taxon>
        <taxon>Zoopagomycota</taxon>
        <taxon>Kickxellomycotina</taxon>
        <taxon>Kickxellomycetes</taxon>
        <taxon>Kickxellales</taxon>
        <taxon>Kickxellaceae</taxon>
        <taxon>Linderina</taxon>
    </lineage>
</organism>
<sequence>MVFSSMLLLLFLIVFMLDTMPQYRLKPHWPRIAENINMGTAVYFGVEWLLRFYAFQNPKRYLLEPLSLIDLLSVVPAYASYDTSLGTSFGRAKWLRALQILRILRIMRVAEYSVELYVIVRTLKKSLTQILIVMLVIAIVLLTACFLMFFSENDTLDVGSGQWMRKNRGVVEVSPFQNVFYCLYWGFVTVTTVGYGDLTPVSPWGQVVACLTMVMGVFTVVFPTSIISTNFANEWEAFHKAQKLHQKSLLRRDTENRRLQLARIWSDANRDYDAMLTEAIHANVARSDPELNKKTPSLDQPNDASAPDIGLRQATRVDFSQPALQNLPAEPPQFGWRQHKMAPFEYHEMMKVIEKVEKDLGIPKMDMNEIEESSEINQKLLINAIHSKLYNDAYSLLCERLLFCLSEFRRFESSEDLAGYLQNLDIGHGHPANSPPMSRKKKMTSLEYKLMSFVFEKVSLRIDPDTASMSPRQSSKFHINQQQYTTQQHLDEHFGYSSADLPHTSDANSFSGMRTRFHRSRRNLAHKVKSRLRHGSNYAPISRTPTGQAAHQRVASSYTLQNRLPLRRPRYEDSPVLSRVASEMRYENVTPICQVHSGQSAGSLEGMQPRLHKPAGLHANAQVSKLNSVSGVMGTHRDQEGSGQVAIDMPSNGSSNSSSDPSSSSGDSDSREAFSIRRHASQGQHEVTEGHDADDEYNTN</sequence>
<keyword evidence="11 16" id="KW-0407">Ion channel</keyword>
<name>A0A1Y1WBK8_9FUNG</name>
<evidence type="ECO:0000256" key="10">
    <source>
        <dbReference type="ARBA" id="ARBA00023136"/>
    </source>
</evidence>
<feature type="transmembrane region" description="Helical" evidence="13">
    <location>
        <begin position="130"/>
        <end position="150"/>
    </location>
</feature>
<keyword evidence="6" id="KW-0851">Voltage-gated channel</keyword>
<dbReference type="InterPro" id="IPR005821">
    <property type="entry name" value="Ion_trans_dom"/>
</dbReference>
<feature type="compositionally biased region" description="Low complexity" evidence="12">
    <location>
        <begin position="650"/>
        <end position="667"/>
    </location>
</feature>
<proteinExistence type="predicted"/>
<comment type="caution">
    <text evidence="16">The sequence shown here is derived from an EMBL/GenBank/DDBJ whole genome shotgun (WGS) entry which is preliminary data.</text>
</comment>
<dbReference type="SUPFAM" id="SSF81324">
    <property type="entry name" value="Voltage-gated potassium channels"/>
    <property type="match status" value="1"/>
</dbReference>
<evidence type="ECO:0000256" key="5">
    <source>
        <dbReference type="ARBA" id="ARBA00022826"/>
    </source>
</evidence>
<feature type="compositionally biased region" description="Polar residues" evidence="12">
    <location>
        <begin position="294"/>
        <end position="303"/>
    </location>
</feature>
<dbReference type="Gene3D" id="1.10.287.70">
    <property type="match status" value="1"/>
</dbReference>
<feature type="transmembrane region" description="Helical" evidence="13">
    <location>
        <begin position="207"/>
        <end position="227"/>
    </location>
</feature>
<keyword evidence="4 13" id="KW-0812">Transmembrane</keyword>
<evidence type="ECO:0000256" key="11">
    <source>
        <dbReference type="ARBA" id="ARBA00023303"/>
    </source>
</evidence>
<dbReference type="InterPro" id="IPR028325">
    <property type="entry name" value="VG_K_chnl"/>
</dbReference>
<evidence type="ECO:0000256" key="12">
    <source>
        <dbReference type="SAM" id="MobiDB-lite"/>
    </source>
</evidence>
<dbReference type="GeneID" id="63803958"/>
<feature type="region of interest" description="Disordered" evidence="12">
    <location>
        <begin position="287"/>
        <end position="307"/>
    </location>
</feature>
<evidence type="ECO:0000256" key="8">
    <source>
        <dbReference type="ARBA" id="ARBA00022989"/>
    </source>
</evidence>
<dbReference type="RefSeq" id="XP_040744401.1">
    <property type="nucleotide sequence ID" value="XM_040887310.1"/>
</dbReference>
<gene>
    <name evidence="16" type="ORF">DL89DRAFT_266942</name>
</gene>
<feature type="transmembrane region" description="Helical" evidence="13">
    <location>
        <begin position="178"/>
        <end position="195"/>
    </location>
</feature>
<evidence type="ECO:0000259" key="15">
    <source>
        <dbReference type="Pfam" id="PF00520"/>
    </source>
</evidence>
<dbReference type="Pfam" id="PF00520">
    <property type="entry name" value="Ion_trans"/>
    <property type="match status" value="1"/>
</dbReference>
<keyword evidence="7" id="KW-0630">Potassium</keyword>
<dbReference type="STRING" id="61395.A0A1Y1WBK8"/>
<protein>
    <submittedName>
        <fullName evidence="16">Voltage-gated potassium channel</fullName>
    </submittedName>
</protein>
<dbReference type="GO" id="GO:0005249">
    <property type="term" value="F:voltage-gated potassium channel activity"/>
    <property type="evidence" value="ECO:0007669"/>
    <property type="project" value="InterPro"/>
</dbReference>
<evidence type="ECO:0000256" key="6">
    <source>
        <dbReference type="ARBA" id="ARBA00022882"/>
    </source>
</evidence>
<evidence type="ECO:0000313" key="16">
    <source>
        <dbReference type="EMBL" id="ORX70822.1"/>
    </source>
</evidence>